<protein>
    <submittedName>
        <fullName evidence="2">Uncharacterized protein</fullName>
    </submittedName>
</protein>
<feature type="signal peptide" evidence="1">
    <location>
        <begin position="1"/>
        <end position="20"/>
    </location>
</feature>
<dbReference type="EMBL" id="QZWG01000015">
    <property type="protein sequence ID" value="RZB65744.1"/>
    <property type="molecule type" value="Genomic_DNA"/>
</dbReference>
<name>A0A445GWY5_GLYSO</name>
<keyword evidence="3" id="KW-1185">Reference proteome</keyword>
<accession>A0A445GWY5</accession>
<evidence type="ECO:0000313" key="3">
    <source>
        <dbReference type="Proteomes" id="UP000289340"/>
    </source>
</evidence>
<dbReference type="Proteomes" id="UP000289340">
    <property type="component" value="Chromosome 15"/>
</dbReference>
<keyword evidence="1" id="KW-0732">Signal</keyword>
<dbReference type="AlphaFoldDB" id="A0A445GWY5"/>
<reference evidence="2 3" key="1">
    <citation type="submission" date="2018-09" db="EMBL/GenBank/DDBJ databases">
        <title>A high-quality reference genome of wild soybean provides a powerful tool to mine soybean genomes.</title>
        <authorList>
            <person name="Xie M."/>
            <person name="Chung C.Y.L."/>
            <person name="Li M.-W."/>
            <person name="Wong F.-L."/>
            <person name="Chan T.-F."/>
            <person name="Lam H.-M."/>
        </authorList>
    </citation>
    <scope>NUCLEOTIDE SEQUENCE [LARGE SCALE GENOMIC DNA]</scope>
    <source>
        <strain evidence="3">cv. W05</strain>
        <tissue evidence="2">Hypocotyl of etiolated seedlings</tissue>
    </source>
</reference>
<evidence type="ECO:0000256" key="1">
    <source>
        <dbReference type="SAM" id="SignalP"/>
    </source>
</evidence>
<feature type="chain" id="PRO_5018980791" evidence="1">
    <location>
        <begin position="21"/>
        <end position="72"/>
    </location>
</feature>
<proteinExistence type="predicted"/>
<gene>
    <name evidence="2" type="ORF">D0Y65_041698</name>
</gene>
<sequence>MKDISSVLFILFVLFIGIEHEGPLKVIEAKICDIKLYNYCDQSCFTDCFRKYGKKVLPLCNEWGQCICRYRC</sequence>
<evidence type="ECO:0000313" key="2">
    <source>
        <dbReference type="EMBL" id="RZB65744.1"/>
    </source>
</evidence>
<comment type="caution">
    <text evidence="2">The sequence shown here is derived from an EMBL/GenBank/DDBJ whole genome shotgun (WGS) entry which is preliminary data.</text>
</comment>
<organism evidence="2 3">
    <name type="scientific">Glycine soja</name>
    <name type="common">Wild soybean</name>
    <dbReference type="NCBI Taxonomy" id="3848"/>
    <lineage>
        <taxon>Eukaryota</taxon>
        <taxon>Viridiplantae</taxon>
        <taxon>Streptophyta</taxon>
        <taxon>Embryophyta</taxon>
        <taxon>Tracheophyta</taxon>
        <taxon>Spermatophyta</taxon>
        <taxon>Magnoliopsida</taxon>
        <taxon>eudicotyledons</taxon>
        <taxon>Gunneridae</taxon>
        <taxon>Pentapetalae</taxon>
        <taxon>rosids</taxon>
        <taxon>fabids</taxon>
        <taxon>Fabales</taxon>
        <taxon>Fabaceae</taxon>
        <taxon>Papilionoideae</taxon>
        <taxon>50 kb inversion clade</taxon>
        <taxon>NPAAA clade</taxon>
        <taxon>indigoferoid/millettioid clade</taxon>
        <taxon>Phaseoleae</taxon>
        <taxon>Glycine</taxon>
        <taxon>Glycine subgen. Soja</taxon>
    </lineage>
</organism>